<dbReference type="InterPro" id="IPR023779">
    <property type="entry name" value="Chromodomain_CS"/>
</dbReference>
<dbReference type="InterPro" id="IPR000953">
    <property type="entry name" value="Chromo/chromo_shadow_dom"/>
</dbReference>
<dbReference type="Proteomes" id="UP001515480">
    <property type="component" value="Unassembled WGS sequence"/>
</dbReference>
<dbReference type="PROSITE" id="PS50013">
    <property type="entry name" value="CHROMO_2"/>
    <property type="match status" value="1"/>
</dbReference>
<proteinExistence type="predicted"/>
<organism evidence="5 6">
    <name type="scientific">Prymnesium parvum</name>
    <name type="common">Toxic golden alga</name>
    <dbReference type="NCBI Taxonomy" id="97485"/>
    <lineage>
        <taxon>Eukaryota</taxon>
        <taxon>Haptista</taxon>
        <taxon>Haptophyta</taxon>
        <taxon>Prymnesiophyceae</taxon>
        <taxon>Prymnesiales</taxon>
        <taxon>Prymnesiaceae</taxon>
        <taxon>Prymnesium</taxon>
    </lineage>
</organism>
<keyword evidence="6" id="KW-1185">Reference proteome</keyword>
<comment type="subcellular location">
    <subcellularLocation>
        <location evidence="1">Nucleus</location>
    </subcellularLocation>
</comment>
<dbReference type="InterPro" id="IPR016197">
    <property type="entry name" value="Chromo-like_dom_sf"/>
</dbReference>
<dbReference type="Pfam" id="PF00385">
    <property type="entry name" value="Chromo"/>
    <property type="match status" value="1"/>
</dbReference>
<feature type="region of interest" description="Disordered" evidence="3">
    <location>
        <begin position="96"/>
        <end position="158"/>
    </location>
</feature>
<evidence type="ECO:0000313" key="6">
    <source>
        <dbReference type="Proteomes" id="UP001515480"/>
    </source>
</evidence>
<dbReference type="AlphaFoldDB" id="A0AB34ICK4"/>
<dbReference type="SUPFAM" id="SSF54160">
    <property type="entry name" value="Chromo domain-like"/>
    <property type="match status" value="1"/>
</dbReference>
<dbReference type="PROSITE" id="PS00598">
    <property type="entry name" value="CHROMO_1"/>
    <property type="match status" value="1"/>
</dbReference>
<dbReference type="CDD" id="cd00024">
    <property type="entry name" value="CD_CSD"/>
    <property type="match status" value="1"/>
</dbReference>
<evidence type="ECO:0000256" key="3">
    <source>
        <dbReference type="SAM" id="MobiDB-lite"/>
    </source>
</evidence>
<evidence type="ECO:0000256" key="1">
    <source>
        <dbReference type="ARBA" id="ARBA00004123"/>
    </source>
</evidence>
<feature type="compositionally biased region" description="Low complexity" evidence="3">
    <location>
        <begin position="103"/>
        <end position="112"/>
    </location>
</feature>
<dbReference type="InterPro" id="IPR023780">
    <property type="entry name" value="Chromo_domain"/>
</dbReference>
<protein>
    <recommendedName>
        <fullName evidence="4">Chromo domain-containing protein</fullName>
    </recommendedName>
</protein>
<gene>
    <name evidence="5" type="ORF">AB1Y20_014529</name>
</gene>
<name>A0AB34ICK4_PRYPA</name>
<dbReference type="GO" id="GO:0005634">
    <property type="term" value="C:nucleus"/>
    <property type="evidence" value="ECO:0007669"/>
    <property type="project" value="UniProtKB-SubCell"/>
</dbReference>
<feature type="domain" description="Chromo" evidence="4">
    <location>
        <begin position="200"/>
        <end position="233"/>
    </location>
</feature>
<comment type="caution">
    <text evidence="5">The sequence shown here is derived from an EMBL/GenBank/DDBJ whole genome shotgun (WGS) entry which is preliminary data.</text>
</comment>
<evidence type="ECO:0000313" key="5">
    <source>
        <dbReference type="EMBL" id="KAL1495885.1"/>
    </source>
</evidence>
<dbReference type="Gene3D" id="2.40.50.40">
    <property type="match status" value="1"/>
</dbReference>
<keyword evidence="2" id="KW-0539">Nucleus</keyword>
<reference evidence="5 6" key="1">
    <citation type="journal article" date="2024" name="Science">
        <title>Giant polyketide synthase enzymes in the biosynthesis of giant marine polyether toxins.</title>
        <authorList>
            <person name="Fallon T.R."/>
            <person name="Shende V.V."/>
            <person name="Wierzbicki I.H."/>
            <person name="Pendleton A.L."/>
            <person name="Watervoot N.F."/>
            <person name="Auber R.P."/>
            <person name="Gonzalez D.J."/>
            <person name="Wisecaver J.H."/>
            <person name="Moore B.S."/>
        </authorList>
    </citation>
    <scope>NUCLEOTIDE SEQUENCE [LARGE SCALE GENOMIC DNA]</scope>
    <source>
        <strain evidence="5 6">12B1</strain>
    </source>
</reference>
<accession>A0AB34ICK4</accession>
<evidence type="ECO:0000259" key="4">
    <source>
        <dbReference type="PROSITE" id="PS50013"/>
    </source>
</evidence>
<sequence>MSVTPPRKPNTKTCNSSTPVDVQYSAAPACTVDISVLTPSRFILQRERQLPYRDAEGRVNLALVKQSFKAARRGDLPPDCDAEAIIRRLEKWSRHAKRALDGSSSRSPSARPTPRHEDLPLSLRKPRRSCAYATTENTAEHGNENAHSPSKRPCYGSAQSPALVGKVRRDWPEPFSPIPRFALSDDTTFEQESTSGDSVYEVDSILKEGDRSFLVRWAGYSADCDSWEPEENISPALIEEFRLTQSEAQRYRGSDFLRGSEKRLWCDRCQSHSHPDNFSQLMRSTPEARRTCLKHRGASLMPTPTREPAPAELSKDRIARCRKFGLLVL</sequence>
<evidence type="ECO:0000256" key="2">
    <source>
        <dbReference type="ARBA" id="ARBA00023242"/>
    </source>
</evidence>
<dbReference type="SMART" id="SM00298">
    <property type="entry name" value="CHROMO"/>
    <property type="match status" value="1"/>
</dbReference>
<dbReference type="EMBL" id="JBGBPQ010000030">
    <property type="protein sequence ID" value="KAL1495885.1"/>
    <property type="molecule type" value="Genomic_DNA"/>
</dbReference>